<name>A0A4Y7IHD2_PAPSO</name>
<dbReference type="Proteomes" id="UP000316621">
    <property type="component" value="Chromosome 1"/>
</dbReference>
<reference evidence="1 2" key="1">
    <citation type="journal article" date="2018" name="Science">
        <title>The opium poppy genome and morphinan production.</title>
        <authorList>
            <person name="Guo L."/>
            <person name="Winzer T."/>
            <person name="Yang X."/>
            <person name="Li Y."/>
            <person name="Ning Z."/>
            <person name="He Z."/>
            <person name="Teodor R."/>
            <person name="Lu Y."/>
            <person name="Bowser T.A."/>
            <person name="Graham I.A."/>
            <person name="Ye K."/>
        </authorList>
    </citation>
    <scope>NUCLEOTIDE SEQUENCE [LARGE SCALE GENOMIC DNA]</scope>
    <source>
        <strain evidence="2">cv. HN1</strain>
        <tissue evidence="1">Leaves</tissue>
    </source>
</reference>
<dbReference type="EMBL" id="CM010715">
    <property type="protein sequence ID" value="RZC47102.1"/>
    <property type="molecule type" value="Genomic_DNA"/>
</dbReference>
<accession>A0A4Y7IHD2</accession>
<evidence type="ECO:0000313" key="1">
    <source>
        <dbReference type="EMBL" id="RZC47102.1"/>
    </source>
</evidence>
<organism evidence="1 2">
    <name type="scientific">Papaver somniferum</name>
    <name type="common">Opium poppy</name>
    <dbReference type="NCBI Taxonomy" id="3469"/>
    <lineage>
        <taxon>Eukaryota</taxon>
        <taxon>Viridiplantae</taxon>
        <taxon>Streptophyta</taxon>
        <taxon>Embryophyta</taxon>
        <taxon>Tracheophyta</taxon>
        <taxon>Spermatophyta</taxon>
        <taxon>Magnoliopsida</taxon>
        <taxon>Ranunculales</taxon>
        <taxon>Papaveraceae</taxon>
        <taxon>Papaveroideae</taxon>
        <taxon>Papaver</taxon>
    </lineage>
</organism>
<protein>
    <submittedName>
        <fullName evidence="1">Uncharacterized protein</fullName>
    </submittedName>
</protein>
<dbReference type="Gramene" id="RZC47102">
    <property type="protein sequence ID" value="RZC47102"/>
    <property type="gene ID" value="C5167_040062"/>
</dbReference>
<gene>
    <name evidence="1" type="ORF">C5167_040062</name>
</gene>
<dbReference type="AlphaFoldDB" id="A0A4Y7IHD2"/>
<proteinExistence type="predicted"/>
<keyword evidence="2" id="KW-1185">Reference proteome</keyword>
<sequence length="72" mass="8223">MNSGNEFISTLTQIYPTTRIDVHLRWYNSHKTSLSSAWRGVRCSSGGDGIQIQDNPCCDSYRCELEGMMLYK</sequence>
<evidence type="ECO:0000313" key="2">
    <source>
        <dbReference type="Proteomes" id="UP000316621"/>
    </source>
</evidence>